<evidence type="ECO:0000256" key="1">
    <source>
        <dbReference type="SAM" id="MobiDB-lite"/>
    </source>
</evidence>
<comment type="caution">
    <text evidence="2">The sequence shown here is derived from an EMBL/GenBank/DDBJ whole genome shotgun (WGS) entry which is preliminary data.</text>
</comment>
<organism evidence="2 3">
    <name type="scientific">Seminavis robusta</name>
    <dbReference type="NCBI Taxonomy" id="568900"/>
    <lineage>
        <taxon>Eukaryota</taxon>
        <taxon>Sar</taxon>
        <taxon>Stramenopiles</taxon>
        <taxon>Ochrophyta</taxon>
        <taxon>Bacillariophyta</taxon>
        <taxon>Bacillariophyceae</taxon>
        <taxon>Bacillariophycidae</taxon>
        <taxon>Naviculales</taxon>
        <taxon>Naviculaceae</taxon>
        <taxon>Seminavis</taxon>
    </lineage>
</organism>
<dbReference type="InterPro" id="IPR052587">
    <property type="entry name" value="TELO2-interacting_protein_1"/>
</dbReference>
<dbReference type="PANTHER" id="PTHR18460:SF3">
    <property type="entry name" value="TELO2-INTERACTING PROTEIN 1 HOMOLOG"/>
    <property type="match status" value="1"/>
</dbReference>
<feature type="compositionally biased region" description="Basic and acidic residues" evidence="1">
    <location>
        <begin position="1009"/>
        <end position="1036"/>
    </location>
</feature>
<dbReference type="EMBL" id="CAICTM010000148">
    <property type="protein sequence ID" value="CAB9502900.1"/>
    <property type="molecule type" value="Genomic_DNA"/>
</dbReference>
<reference evidence="2" key="1">
    <citation type="submission" date="2020-06" db="EMBL/GenBank/DDBJ databases">
        <authorList>
            <consortium name="Plant Systems Biology data submission"/>
        </authorList>
    </citation>
    <scope>NUCLEOTIDE SEQUENCE</scope>
    <source>
        <strain evidence="2">D6</strain>
    </source>
</reference>
<feature type="region of interest" description="Disordered" evidence="1">
    <location>
        <begin position="365"/>
        <end position="405"/>
    </location>
</feature>
<feature type="compositionally biased region" description="Polar residues" evidence="1">
    <location>
        <begin position="374"/>
        <end position="399"/>
    </location>
</feature>
<gene>
    <name evidence="2" type="ORF">SEMRO_149_G068690.1</name>
</gene>
<evidence type="ECO:0000313" key="3">
    <source>
        <dbReference type="Proteomes" id="UP001153069"/>
    </source>
</evidence>
<evidence type="ECO:0000313" key="2">
    <source>
        <dbReference type="EMBL" id="CAB9502900.1"/>
    </source>
</evidence>
<dbReference type="OrthoDB" id="49511at2759"/>
<feature type="region of interest" description="Disordered" evidence="1">
    <location>
        <begin position="1000"/>
        <end position="1036"/>
    </location>
</feature>
<protein>
    <submittedName>
        <fullName evidence="2">Uncharacterized protein</fullName>
    </submittedName>
</protein>
<dbReference type="GO" id="GO:0005737">
    <property type="term" value="C:cytoplasm"/>
    <property type="evidence" value="ECO:0007669"/>
    <property type="project" value="TreeGrafter"/>
</dbReference>
<keyword evidence="3" id="KW-1185">Reference proteome</keyword>
<dbReference type="Proteomes" id="UP001153069">
    <property type="component" value="Unassembled WGS sequence"/>
</dbReference>
<accession>A0A9N8H857</accession>
<name>A0A9N8H857_9STRA</name>
<dbReference type="PANTHER" id="PTHR18460">
    <property type="entry name" value="TEL2 INTERACTING PROTEIN 1 TTI1 FAMILY MEMBER"/>
    <property type="match status" value="1"/>
</dbReference>
<proteinExistence type="predicted"/>
<sequence length="1340" mass="147284">MSLKEEEYGCDRLGKLLFLQLDPTIRQLLALLQRQQEIADKNNDMLDNKEEEILGLLRQEATLLETIQRRVVDFPQTLAAIGMSSLSSSSDPSSLFVESLAILMDYITLPIVAILRRQQQYSSVVDPKSVVETTRRLLQIRQSAQRKSSTVAARTLQLCLERMEQGSVSLSPIKLKNLLLACASALPTGRELSEQSSATMGLDTGDFYLESVLTTIEYLLRLGAPEGILQPNGNGEKISKDKEMASAMDGALLAHLADVCIAIVAPPSTFPFTTMKQALRTLEQLMEASPSPLAWRSLFPGLFAGLFRTMVSGLTLQTQTAQTKPVVIVSSLKACTRLLRLTLADNALPEQKTSTVNTLSDLKKSIAQKQQQQSGNNNTRKILGDNSNSNKNGQSTTTTLHKDDPNETFLEAVNNRLPGPLTVLANLLLTAPKEEVRREASDLYRVLLLEARACWDKEIQTNLSMLSLESSLILSRDDDRGVANAAQSVLNDYQRNKQFKLDMNSFLAPKTVAMLEELAALAQRQSEVELRKKLKLITALVSLNNNNSSKTSSSKSKILRSSLATEGVFLNLQQALSTLLDLDFESLGEQRSSFAIITLVDGELDRQAVGPRAPRRKFLTPASERETMAMLQELGKLFGPKQTAILVDSMVANLFNDCLARMEAGTSRSGHSQVTWCHAWVGCMTIIQQLLRGGFATVDPSSSSKKKDKRAKYLGPLATSILPIIVSSPLWDLTLTEPELKDSPQQDQPLIDRPGALALTDDSFSAGALRGNACLIHGLIGIVQTVTELLRVEASSLLAMVLPPLFEKATIARAEYVRAGARAALESVAISVGYTTMAGMINENMSVVASSILAKLRLPGGVSSFPAGKMNSDIFDTAHTIQMMLELAIRGSGATGEREDRDILYIDRQNISYVIELVMTLTERYDCLGSKGSHESDKSLTIVHAYESAFRFANHAYRTKESAARRSLEKSHASDPNPWLEQLEPFRALHSVPIEVNDGLEGDVLSPKDGFEAYRNSNDREEQGTEQKEHPKDNHDIVSNHEIRFVSMLVSRCTFFLSNYSLKLQIDSCTAMAEGFRFLAIVALICKDPENKTGTAILRQVNDAWPAIHARLVALTSEIRASRARSIVIAQRHSAIPTFYATEDVSTKRVFLSKLFDLIAIMAECSKEFIASRMQNDVFPLLGELLGDFVTNSSDLRESRRDGQAFSGHIHPRQPSETLLIVAMLTCFSKLFDRGVCGRSLAGFVPSVGTMILPFLGDAHVETSKACETTIRQMVRIDCDALWRPLVQLSGGIVAVPKPGESHPTSNTSVVANASSQTSLQHRAAELVMFINSLPEQPLD</sequence>